<dbReference type="GO" id="GO:0016020">
    <property type="term" value="C:membrane"/>
    <property type="evidence" value="ECO:0007669"/>
    <property type="project" value="UniProtKB-SubCell"/>
</dbReference>
<comment type="subcellular location">
    <subcellularLocation>
        <location evidence="1">Membrane</location>
        <topology evidence="1">Multi-pass membrane protein</topology>
    </subcellularLocation>
</comment>
<reference evidence="6 7" key="1">
    <citation type="submission" date="2019-11" db="EMBL/GenBank/DDBJ databases">
        <title>Whole-genome sequence of a the green, strictly anaerobic photosynthetic bacterium Heliobacillus mobilis DSM 6151.</title>
        <authorList>
            <person name="Kyndt J.A."/>
            <person name="Meyer T.E."/>
        </authorList>
    </citation>
    <scope>NUCLEOTIDE SEQUENCE [LARGE SCALE GENOMIC DNA]</scope>
    <source>
        <strain evidence="6 7">DSM 6151</strain>
    </source>
</reference>
<feature type="transmembrane region" description="Helical" evidence="5">
    <location>
        <begin position="152"/>
        <end position="175"/>
    </location>
</feature>
<feature type="transmembrane region" description="Helical" evidence="5">
    <location>
        <begin position="187"/>
        <end position="209"/>
    </location>
</feature>
<gene>
    <name evidence="6" type="ORF">GJ688_16605</name>
</gene>
<name>A0A6I3SNJ8_HELMO</name>
<evidence type="ECO:0000313" key="6">
    <source>
        <dbReference type="EMBL" id="MTV50568.1"/>
    </source>
</evidence>
<dbReference type="GO" id="GO:0009403">
    <property type="term" value="P:toxin biosynthetic process"/>
    <property type="evidence" value="ECO:0007669"/>
    <property type="project" value="InterPro"/>
</dbReference>
<dbReference type="Proteomes" id="UP000430670">
    <property type="component" value="Unassembled WGS sequence"/>
</dbReference>
<dbReference type="Pfam" id="PF02674">
    <property type="entry name" value="Colicin_V"/>
    <property type="match status" value="1"/>
</dbReference>
<feature type="transmembrane region" description="Helical" evidence="5">
    <location>
        <begin position="12"/>
        <end position="29"/>
    </location>
</feature>
<evidence type="ECO:0008006" key="8">
    <source>
        <dbReference type="Google" id="ProtNLM"/>
    </source>
</evidence>
<sequence>MRCEALAERRTDVNALDGLILIIVGICFYRGYRRGLLAALLGAGAYICSFFLASSLFKPLAALLDQQLGAVARLQSYFFQKFMPALPAAQVKVDVMPSLNIERALKDLPLPDFYKHEMAQQLSNVTVTIPTGVNTMGDMVANYLANSLWNTLVFVVTFAAFGLLVKLVVAAWLKFRGDGWLGQTDRLLGAMLAAGTSWAAVVLVLAWFYGGTLVGASPLRVETQPLLDSSRLMPFIFTCNEWIVQHFSGYTFR</sequence>
<dbReference type="EMBL" id="WNKU01000028">
    <property type="protein sequence ID" value="MTV50568.1"/>
    <property type="molecule type" value="Genomic_DNA"/>
</dbReference>
<dbReference type="AlphaFoldDB" id="A0A6I3SNJ8"/>
<keyword evidence="3 5" id="KW-1133">Transmembrane helix</keyword>
<dbReference type="OrthoDB" id="2080253at2"/>
<evidence type="ECO:0000256" key="3">
    <source>
        <dbReference type="ARBA" id="ARBA00022989"/>
    </source>
</evidence>
<keyword evidence="4 5" id="KW-0472">Membrane</keyword>
<feature type="transmembrane region" description="Helical" evidence="5">
    <location>
        <begin position="36"/>
        <end position="57"/>
    </location>
</feature>
<evidence type="ECO:0000256" key="5">
    <source>
        <dbReference type="SAM" id="Phobius"/>
    </source>
</evidence>
<comment type="caution">
    <text evidence="6">The sequence shown here is derived from an EMBL/GenBank/DDBJ whole genome shotgun (WGS) entry which is preliminary data.</text>
</comment>
<evidence type="ECO:0000313" key="7">
    <source>
        <dbReference type="Proteomes" id="UP000430670"/>
    </source>
</evidence>
<evidence type="ECO:0000256" key="2">
    <source>
        <dbReference type="ARBA" id="ARBA00022692"/>
    </source>
</evidence>
<accession>A0A6I3SNJ8</accession>
<proteinExistence type="predicted"/>
<dbReference type="InterPro" id="IPR003825">
    <property type="entry name" value="Colicin-V_CvpA"/>
</dbReference>
<keyword evidence="2 5" id="KW-0812">Transmembrane</keyword>
<protein>
    <recommendedName>
        <fullName evidence="8">Colicin V production protein</fullName>
    </recommendedName>
</protein>
<evidence type="ECO:0000256" key="4">
    <source>
        <dbReference type="ARBA" id="ARBA00023136"/>
    </source>
</evidence>
<evidence type="ECO:0000256" key="1">
    <source>
        <dbReference type="ARBA" id="ARBA00004141"/>
    </source>
</evidence>
<keyword evidence="7" id="KW-1185">Reference proteome</keyword>
<organism evidence="6 7">
    <name type="scientific">Heliobacterium mobile</name>
    <name type="common">Heliobacillus mobilis</name>
    <dbReference type="NCBI Taxonomy" id="28064"/>
    <lineage>
        <taxon>Bacteria</taxon>
        <taxon>Bacillati</taxon>
        <taxon>Bacillota</taxon>
        <taxon>Clostridia</taxon>
        <taxon>Eubacteriales</taxon>
        <taxon>Heliobacteriaceae</taxon>
        <taxon>Heliobacterium</taxon>
    </lineage>
</organism>